<dbReference type="GO" id="GO:0043015">
    <property type="term" value="F:gamma-tubulin binding"/>
    <property type="evidence" value="ECO:0000318"/>
    <property type="project" value="GO_Central"/>
</dbReference>
<dbReference type="InterPro" id="IPR007259">
    <property type="entry name" value="GCP"/>
</dbReference>
<dbReference type="GO" id="GO:0031122">
    <property type="term" value="P:cytoplasmic microtubule organization"/>
    <property type="evidence" value="ECO:0000318"/>
    <property type="project" value="GO_Central"/>
</dbReference>
<dbReference type="GO" id="GO:0000930">
    <property type="term" value="C:gamma-tubulin complex"/>
    <property type="evidence" value="ECO:0000318"/>
    <property type="project" value="GO_Central"/>
</dbReference>
<dbReference type="GO" id="GO:0000922">
    <property type="term" value="C:spindle pole"/>
    <property type="evidence" value="ECO:0007669"/>
    <property type="project" value="InterPro"/>
</dbReference>
<dbReference type="PANTHER" id="PTHR19302:SF14">
    <property type="entry name" value="GAMMA-TUBULIN COMPLEX COMPONENT 3"/>
    <property type="match status" value="1"/>
</dbReference>
<dbReference type="InParanoid" id="F6WIL6"/>
<dbReference type="FunCoup" id="F6WIL6">
    <property type="interactions" value="509"/>
</dbReference>
<dbReference type="GO" id="GO:0051225">
    <property type="term" value="P:spindle assembly"/>
    <property type="evidence" value="ECO:0000318"/>
    <property type="project" value="GO_Central"/>
</dbReference>
<dbReference type="PANTHER" id="PTHR19302">
    <property type="entry name" value="GAMMA TUBULIN COMPLEX PROTEIN"/>
    <property type="match status" value="1"/>
</dbReference>
<reference evidence="9" key="3">
    <citation type="submission" date="2025-08" db="UniProtKB">
        <authorList>
            <consortium name="Ensembl"/>
        </authorList>
    </citation>
    <scope>IDENTIFICATION</scope>
</reference>
<keyword evidence="3" id="KW-0963">Cytoplasm</keyword>
<reference evidence="9" key="4">
    <citation type="submission" date="2025-09" db="UniProtKB">
        <authorList>
            <consortium name="Ensembl"/>
        </authorList>
    </citation>
    <scope>IDENTIFICATION</scope>
</reference>
<dbReference type="Proteomes" id="UP000008144">
    <property type="component" value="Chromosome 4"/>
</dbReference>
<keyword evidence="10" id="KW-1185">Reference proteome</keyword>
<dbReference type="GeneTree" id="ENSGT00940000157872"/>
<evidence type="ECO:0000256" key="1">
    <source>
        <dbReference type="ARBA" id="ARBA00004245"/>
    </source>
</evidence>
<dbReference type="OMA" id="MRMMSVC"/>
<dbReference type="HOGENOM" id="CLU_003736_5_0_1"/>
<dbReference type="Pfam" id="PF17681">
    <property type="entry name" value="GCP_N_terminal"/>
    <property type="match status" value="1"/>
</dbReference>
<dbReference type="AlphaFoldDB" id="F6WIL6"/>
<evidence type="ECO:0000259" key="8">
    <source>
        <dbReference type="Pfam" id="PF17681"/>
    </source>
</evidence>
<evidence type="ECO:0000256" key="4">
    <source>
        <dbReference type="ARBA" id="ARBA00022701"/>
    </source>
</evidence>
<evidence type="ECO:0000256" key="2">
    <source>
        <dbReference type="ARBA" id="ARBA00010337"/>
    </source>
</evidence>
<keyword evidence="5" id="KW-0206">Cytoskeleton</keyword>
<evidence type="ECO:0000313" key="9">
    <source>
        <dbReference type="Ensembl" id="ENSCINP00000015652.3"/>
    </source>
</evidence>
<dbReference type="GO" id="GO:0005813">
    <property type="term" value="C:centrosome"/>
    <property type="evidence" value="ECO:0007669"/>
    <property type="project" value="UniProtKB-ARBA"/>
</dbReference>
<dbReference type="Pfam" id="PF04130">
    <property type="entry name" value="GCP_C_terminal"/>
    <property type="match status" value="1"/>
</dbReference>
<organism evidence="9 10">
    <name type="scientific">Ciona intestinalis</name>
    <name type="common">Transparent sea squirt</name>
    <name type="synonym">Ascidia intestinalis</name>
    <dbReference type="NCBI Taxonomy" id="7719"/>
    <lineage>
        <taxon>Eukaryota</taxon>
        <taxon>Metazoa</taxon>
        <taxon>Chordata</taxon>
        <taxon>Tunicata</taxon>
        <taxon>Ascidiacea</taxon>
        <taxon>Phlebobranchia</taxon>
        <taxon>Cionidae</taxon>
        <taxon>Ciona</taxon>
    </lineage>
</organism>
<sequence length="903" mass="104138">ITMGDGQVTPEVVIYRLCQALSKDKNADSLTKTTRYALRMLSHCENTSVPNIDETALVEKIKIQLVKQDQMDAAVKIASLHRRLQQCKFLQNRWSVLYLLHSLSGKAEQKVAPETFFFIYLFLLLKLNFPILDEYFINPQGLAAASTPVNGNFSNESITSSSGFGTAAPNSSRGLGTFSTLPSEIQTPNDRTSASLQSTDLSSRLGYSLTPAFGSKMQSSKFTPNSKSRNNQFTHSQFTQFNLYQVTEDNLIHQLLYVFQGIETKNIKHSTRENAFCLNSDVDVDKRDKQLVHKLCEMGWLHNRIKKYITTRNKDKAFGLVGKAFCAALQQELNEYYKLLSVLQSQTQQSDSEGNSPLTLVKLVVWTNEPMDRLKWIASLVDNCQGKKGGTLTSMVHSFMQTGDMAARQITRRILHVVSQPIFHFINKWIYEGELYDQYLEFFVAVDLSVGNERLWFDKYRMRTSMIPSFIKAEQAKKILLVGKSINFLRLVCRDRSPINLKKNQDSMKTLEDQSYGLEFASELKVRVDEAYRVTSSHLLHVLNDRYKLLTHLTAFRKFLLLGQGDFIRHLLDLLQTELDKAASLLYRHNLSGPVEAAVRASNAQFEDQDVLARLDFRLLEINPGDCGWDVFSLDYHVDPPLNTLITPDVMLVYLRVFNFLWRAKRMEYNLAVIWTKTMDQTRKLAPTLTNLQGVLHNCHTLAAEMVHFVHQMQYYIAFEVLECSWADLQEKLEQSKDLDEIITAHHDFLQSLMKRCLLDQPSSNLLMQLRSIFDQIVKFEHLQKDIYEQSNTELKARLQYERVIAESVSKGVWGVDVEKEPIEMNRRRDFRKTIIPEMRARLKVCACAYQDMVVMFLRQLRQENDANLRNLSWRLDFNEHYRSKDVSAKSTKKTGRKQVSVR</sequence>
<comment type="similarity">
    <text evidence="2">Belongs to the TUBGCP family.</text>
</comment>
<dbReference type="GO" id="GO:0007020">
    <property type="term" value="P:microtubule nucleation"/>
    <property type="evidence" value="ECO:0000318"/>
    <property type="project" value="GO_Central"/>
</dbReference>
<protein>
    <submittedName>
        <fullName evidence="9">Uncharacterized protein</fullName>
    </submittedName>
</protein>
<evidence type="ECO:0000313" key="10">
    <source>
        <dbReference type="Proteomes" id="UP000008144"/>
    </source>
</evidence>
<comment type="subcellular location">
    <subcellularLocation>
        <location evidence="1">Cytoplasm</location>
        <location evidence="1">Cytoskeleton</location>
    </subcellularLocation>
</comment>
<dbReference type="InterPro" id="IPR041470">
    <property type="entry name" value="GCP_N"/>
</dbReference>
<dbReference type="EMBL" id="EAAA01001949">
    <property type="status" value="NOT_ANNOTATED_CDS"/>
    <property type="molecule type" value="Genomic_DNA"/>
</dbReference>
<evidence type="ECO:0000259" key="7">
    <source>
        <dbReference type="Pfam" id="PF04130"/>
    </source>
</evidence>
<reference evidence="10" key="1">
    <citation type="journal article" date="2002" name="Science">
        <title>The draft genome of Ciona intestinalis: insights into chordate and vertebrate origins.</title>
        <authorList>
            <person name="Dehal P."/>
            <person name="Satou Y."/>
            <person name="Campbell R.K."/>
            <person name="Chapman J."/>
            <person name="Degnan B."/>
            <person name="De Tomaso A."/>
            <person name="Davidson B."/>
            <person name="Di Gregorio A."/>
            <person name="Gelpke M."/>
            <person name="Goodstein D.M."/>
            <person name="Harafuji N."/>
            <person name="Hastings K.E."/>
            <person name="Ho I."/>
            <person name="Hotta K."/>
            <person name="Huang W."/>
            <person name="Kawashima T."/>
            <person name="Lemaire P."/>
            <person name="Martinez D."/>
            <person name="Meinertzhagen I.A."/>
            <person name="Necula S."/>
            <person name="Nonaka M."/>
            <person name="Putnam N."/>
            <person name="Rash S."/>
            <person name="Saiga H."/>
            <person name="Satake M."/>
            <person name="Terry A."/>
            <person name="Yamada L."/>
            <person name="Wang H.G."/>
            <person name="Awazu S."/>
            <person name="Azumi K."/>
            <person name="Boore J."/>
            <person name="Branno M."/>
            <person name="Chin-Bow S."/>
            <person name="DeSantis R."/>
            <person name="Doyle S."/>
            <person name="Francino P."/>
            <person name="Keys D.N."/>
            <person name="Haga S."/>
            <person name="Hayashi H."/>
            <person name="Hino K."/>
            <person name="Imai K.S."/>
            <person name="Inaba K."/>
            <person name="Kano S."/>
            <person name="Kobayashi K."/>
            <person name="Kobayashi M."/>
            <person name="Lee B.I."/>
            <person name="Makabe K.W."/>
            <person name="Manohar C."/>
            <person name="Matassi G."/>
            <person name="Medina M."/>
            <person name="Mochizuki Y."/>
            <person name="Mount S."/>
            <person name="Morishita T."/>
            <person name="Miura S."/>
            <person name="Nakayama A."/>
            <person name="Nishizaka S."/>
            <person name="Nomoto H."/>
            <person name="Ohta F."/>
            <person name="Oishi K."/>
            <person name="Rigoutsos I."/>
            <person name="Sano M."/>
            <person name="Sasaki A."/>
            <person name="Sasakura Y."/>
            <person name="Shoguchi E."/>
            <person name="Shin-i T."/>
            <person name="Spagnuolo A."/>
            <person name="Stainier D."/>
            <person name="Suzuki M.M."/>
            <person name="Tassy O."/>
            <person name="Takatori N."/>
            <person name="Tokuoka M."/>
            <person name="Yagi K."/>
            <person name="Yoshizaki F."/>
            <person name="Wada S."/>
            <person name="Zhang C."/>
            <person name="Hyatt P.D."/>
            <person name="Larimer F."/>
            <person name="Detter C."/>
            <person name="Doggett N."/>
            <person name="Glavina T."/>
            <person name="Hawkins T."/>
            <person name="Richardson P."/>
            <person name="Lucas S."/>
            <person name="Kohara Y."/>
            <person name="Levine M."/>
            <person name="Satoh N."/>
            <person name="Rokhsar D.S."/>
        </authorList>
    </citation>
    <scope>NUCLEOTIDE SEQUENCE [LARGE SCALE GENOMIC DNA]</scope>
</reference>
<dbReference type="InterPro" id="IPR042241">
    <property type="entry name" value="GCP_C_sf"/>
</dbReference>
<dbReference type="Ensembl" id="ENSCINT00000015652.3">
    <property type="protein sequence ID" value="ENSCINP00000015652.3"/>
    <property type="gene ID" value="ENSCING00000007636.3"/>
</dbReference>
<dbReference type="STRING" id="7719.ENSCINP00000015652"/>
<proteinExistence type="inferred from homology"/>
<keyword evidence="4" id="KW-0493">Microtubule</keyword>
<dbReference type="GO" id="GO:0051321">
    <property type="term" value="P:meiotic cell cycle"/>
    <property type="evidence" value="ECO:0000318"/>
    <property type="project" value="GO_Central"/>
</dbReference>
<feature type="domain" description="Gamma tubulin complex component C-terminal" evidence="7">
    <location>
        <begin position="549"/>
        <end position="882"/>
    </location>
</feature>
<dbReference type="Gene3D" id="1.20.120.1900">
    <property type="entry name" value="Gamma-tubulin complex, C-terminal domain"/>
    <property type="match status" value="1"/>
</dbReference>
<evidence type="ECO:0000256" key="3">
    <source>
        <dbReference type="ARBA" id="ARBA00022490"/>
    </source>
</evidence>
<dbReference type="InterPro" id="IPR040457">
    <property type="entry name" value="GCP_C"/>
</dbReference>
<dbReference type="GO" id="GO:0005874">
    <property type="term" value="C:microtubule"/>
    <property type="evidence" value="ECO:0007669"/>
    <property type="project" value="UniProtKB-KW"/>
</dbReference>
<evidence type="ECO:0000256" key="6">
    <source>
        <dbReference type="SAM" id="MobiDB-lite"/>
    </source>
</evidence>
<evidence type="ECO:0000256" key="5">
    <source>
        <dbReference type="ARBA" id="ARBA00023212"/>
    </source>
</evidence>
<accession>F6WIL6</accession>
<dbReference type="GO" id="GO:0000278">
    <property type="term" value="P:mitotic cell cycle"/>
    <property type="evidence" value="ECO:0000318"/>
    <property type="project" value="GO_Central"/>
</dbReference>
<feature type="domain" description="Gamma tubulin complex component protein N-terminal" evidence="8">
    <location>
        <begin position="252"/>
        <end position="544"/>
    </location>
</feature>
<feature type="region of interest" description="Disordered" evidence="6">
    <location>
        <begin position="178"/>
        <end position="198"/>
    </location>
</feature>
<name>F6WIL6_CIOIN</name>
<reference evidence="9" key="2">
    <citation type="journal article" date="2008" name="Genome Biol.">
        <title>Improved genome assembly and evidence-based global gene model set for the chordate Ciona intestinalis: new insight into intron and operon populations.</title>
        <authorList>
            <person name="Satou Y."/>
            <person name="Mineta K."/>
            <person name="Ogasawara M."/>
            <person name="Sasakura Y."/>
            <person name="Shoguchi E."/>
            <person name="Ueno K."/>
            <person name="Yamada L."/>
            <person name="Matsumoto J."/>
            <person name="Wasserscheid J."/>
            <person name="Dewar K."/>
            <person name="Wiley G.B."/>
            <person name="Macmil S.L."/>
            <person name="Roe B.A."/>
            <person name="Zeller R.W."/>
            <person name="Hastings K.E."/>
            <person name="Lemaire P."/>
            <person name="Lindquist E."/>
            <person name="Endo T."/>
            <person name="Hotta K."/>
            <person name="Inaba K."/>
        </authorList>
    </citation>
    <scope>NUCLEOTIDE SEQUENCE [LARGE SCALE GENOMIC DNA]</scope>
    <source>
        <strain evidence="9">wild type</strain>
    </source>
</reference>